<proteinExistence type="predicted"/>
<dbReference type="RefSeq" id="WP_256533381.1">
    <property type="nucleotide sequence ID" value="NZ_CP101824.1"/>
</dbReference>
<protein>
    <submittedName>
        <fullName evidence="1">Uncharacterized protein</fullName>
    </submittedName>
</protein>
<dbReference type="EMBL" id="JBHSAQ010000010">
    <property type="protein sequence ID" value="MFC3959224.1"/>
    <property type="molecule type" value="Genomic_DNA"/>
</dbReference>
<accession>A0ABD5NQJ3</accession>
<evidence type="ECO:0000313" key="1">
    <source>
        <dbReference type="EMBL" id="MFC3959224.1"/>
    </source>
</evidence>
<organism evidence="1 2">
    <name type="scientific">Halovivax cerinus</name>
    <dbReference type="NCBI Taxonomy" id="1487865"/>
    <lineage>
        <taxon>Archaea</taxon>
        <taxon>Methanobacteriati</taxon>
        <taxon>Methanobacteriota</taxon>
        <taxon>Stenosarchaea group</taxon>
        <taxon>Halobacteria</taxon>
        <taxon>Halobacteriales</taxon>
        <taxon>Natrialbaceae</taxon>
        <taxon>Halovivax</taxon>
    </lineage>
</organism>
<name>A0ABD5NQJ3_9EURY</name>
<dbReference type="Proteomes" id="UP001595846">
    <property type="component" value="Unassembled WGS sequence"/>
</dbReference>
<evidence type="ECO:0000313" key="2">
    <source>
        <dbReference type="Proteomes" id="UP001595846"/>
    </source>
</evidence>
<comment type="caution">
    <text evidence="1">The sequence shown here is derived from an EMBL/GenBank/DDBJ whole genome shotgun (WGS) entry which is preliminary data.</text>
</comment>
<dbReference type="GeneID" id="73902502"/>
<reference evidence="1 2" key="1">
    <citation type="journal article" date="2019" name="Int. J. Syst. Evol. Microbiol.">
        <title>The Global Catalogue of Microorganisms (GCM) 10K type strain sequencing project: providing services to taxonomists for standard genome sequencing and annotation.</title>
        <authorList>
            <consortium name="The Broad Institute Genomics Platform"/>
            <consortium name="The Broad Institute Genome Sequencing Center for Infectious Disease"/>
            <person name="Wu L."/>
            <person name="Ma J."/>
        </authorList>
    </citation>
    <scope>NUCLEOTIDE SEQUENCE [LARGE SCALE GENOMIC DNA]</scope>
    <source>
        <strain evidence="1 2">IBRC-M 10256</strain>
    </source>
</reference>
<dbReference type="AlphaFoldDB" id="A0ABD5NQJ3"/>
<gene>
    <name evidence="1" type="ORF">ACFOUR_12720</name>
</gene>
<sequence length="50" mass="5715">MAQLSTECKRHLEDALDADDAQEKDFHIRQVIQASGMGDVADEYRRVTNH</sequence>
<keyword evidence="2" id="KW-1185">Reference proteome</keyword>